<accession>A0A6S6WDQ0</accession>
<protein>
    <submittedName>
        <fullName evidence="2">Uncharacterized protein</fullName>
    </submittedName>
</protein>
<dbReference type="Proteomes" id="UP000472372">
    <property type="component" value="Chromosome 10"/>
</dbReference>
<name>A0A6S6WDQ0_9PLEO</name>
<feature type="region of interest" description="Disordered" evidence="1">
    <location>
        <begin position="117"/>
        <end position="157"/>
    </location>
</feature>
<gene>
    <name evidence="2" type="ORF">PTTW11_10317</name>
</gene>
<sequence length="384" mass="42370">MGTIFDALTARRVRGSLQTLLSPHQTLRDEPERRDARYVWARKSHSSGRKGRISVYRVRDKYPTEHGQIAKLYSNVQDADLDEDERGSFAGVRRISSRGRGCRVRQKMDQAAEKLKKNKRGAKALATTTKAARPREAGPIRRAKHNGTAQSEDFAQDEVSTAEPSAEDALRQEIQRSVQRELALTTSKDQFGRQLVSTVAKPSKGQQAAASRSIKVGKDGRHEQNKVFRDRHEEADSCIVPEATATCFRQPGMTSQDSDALVFGVSSRAVSRSDLRADLMHDCITPDLHTHASQTPEDDRLVEADGQQTDLSNLSQKLSALNLQRLTCSVGVAEKPTTSLPPVLSTRRMMAPKSNQSFAKVAPTVPYPAITNPADRGSARCKSN</sequence>
<feature type="region of interest" description="Disordered" evidence="1">
    <location>
        <begin position="198"/>
        <end position="218"/>
    </location>
</feature>
<evidence type="ECO:0000313" key="3">
    <source>
        <dbReference type="Proteomes" id="UP000472372"/>
    </source>
</evidence>
<reference evidence="2" key="1">
    <citation type="submission" date="2021-02" db="EMBL/GenBank/DDBJ databases">
        <authorList>
            <person name="Syme A R."/>
            <person name="Syme A R."/>
            <person name="Moolhuijzen P."/>
        </authorList>
    </citation>
    <scope>NUCLEOTIDE SEQUENCE</scope>
    <source>
        <strain evidence="2">W1-1</strain>
    </source>
</reference>
<proteinExistence type="predicted"/>
<evidence type="ECO:0000256" key="1">
    <source>
        <dbReference type="SAM" id="MobiDB-lite"/>
    </source>
</evidence>
<dbReference type="AlphaFoldDB" id="A0A6S6WDQ0"/>
<organism evidence="2 3">
    <name type="scientific">Pyrenophora teres f. teres</name>
    <dbReference type="NCBI Taxonomy" id="97479"/>
    <lineage>
        <taxon>Eukaryota</taxon>
        <taxon>Fungi</taxon>
        <taxon>Dikarya</taxon>
        <taxon>Ascomycota</taxon>
        <taxon>Pezizomycotina</taxon>
        <taxon>Dothideomycetes</taxon>
        <taxon>Pleosporomycetidae</taxon>
        <taxon>Pleosporales</taxon>
        <taxon>Pleosporineae</taxon>
        <taxon>Pleosporaceae</taxon>
        <taxon>Pyrenophora</taxon>
    </lineage>
</organism>
<feature type="compositionally biased region" description="Polar residues" evidence="1">
    <location>
        <begin position="147"/>
        <end position="157"/>
    </location>
</feature>
<dbReference type="EMBL" id="HG992986">
    <property type="protein sequence ID" value="CAE7212557.1"/>
    <property type="molecule type" value="Genomic_DNA"/>
</dbReference>
<evidence type="ECO:0000313" key="2">
    <source>
        <dbReference type="EMBL" id="CAE7212557.1"/>
    </source>
</evidence>